<gene>
    <name evidence="1" type="ORF">Catovirus_1_772</name>
</gene>
<sequence length="77" mass="9286">MWGYIVSAMTQNSNYALMNVENLYKFWILTMETLNEEQKKKFIENLKFIMGKTISDNFKKKIFDKTPKSELLKYFDN</sequence>
<name>A0A1V0SAI3_9VIRU</name>
<protein>
    <submittedName>
        <fullName evidence="1">Uncharacterized protein</fullName>
    </submittedName>
</protein>
<organism evidence="1">
    <name type="scientific">Catovirus CTV1</name>
    <dbReference type="NCBI Taxonomy" id="1977631"/>
    <lineage>
        <taxon>Viruses</taxon>
        <taxon>Varidnaviria</taxon>
        <taxon>Bamfordvirae</taxon>
        <taxon>Nucleocytoviricota</taxon>
        <taxon>Megaviricetes</taxon>
        <taxon>Imitervirales</taxon>
        <taxon>Mimiviridae</taxon>
        <taxon>Klosneuvirinae</taxon>
        <taxon>Catovirus</taxon>
    </lineage>
</organism>
<accession>A0A1V0SAI3</accession>
<evidence type="ECO:0000313" key="1">
    <source>
        <dbReference type="EMBL" id="ARF08722.1"/>
    </source>
</evidence>
<proteinExistence type="predicted"/>
<reference evidence="1" key="1">
    <citation type="journal article" date="2017" name="Science">
        <title>Giant viruses with an expanded complement of translation system components.</title>
        <authorList>
            <person name="Schulz F."/>
            <person name="Yutin N."/>
            <person name="Ivanova N.N."/>
            <person name="Ortega D.R."/>
            <person name="Lee T.K."/>
            <person name="Vierheilig J."/>
            <person name="Daims H."/>
            <person name="Horn M."/>
            <person name="Wagner M."/>
            <person name="Jensen G.J."/>
            <person name="Kyrpides N.C."/>
            <person name="Koonin E.V."/>
            <person name="Woyke T."/>
        </authorList>
    </citation>
    <scope>NUCLEOTIDE SEQUENCE</scope>
    <source>
        <strain evidence="1">CTV1</strain>
    </source>
</reference>
<dbReference type="EMBL" id="KY684083">
    <property type="protein sequence ID" value="ARF08722.1"/>
    <property type="molecule type" value="Genomic_DNA"/>
</dbReference>